<protein>
    <recommendedName>
        <fullName evidence="1">Vps52 C-terminal domain-containing protein</fullName>
    </recommendedName>
</protein>
<dbReference type="OrthoDB" id="19482at2759"/>
<name>A0A1A6G2U5_NEOLE</name>
<dbReference type="Proteomes" id="UP000092124">
    <property type="component" value="Unassembled WGS sequence"/>
</dbReference>
<sequence length="121" mass="13010">MALNVESSAGYPSAAEAVVEVDVVTAAASGEDFPCVLCPSSVPVQGAPPHLEYPFEALFRSQHYALLDNSCREYLFICEFFVVSGPAAHDLFHAVMGRTLAMTLGYHGQHPHDSEIVCLSP</sequence>
<dbReference type="EMBL" id="LZPO01107916">
    <property type="protein sequence ID" value="OBS60120.1"/>
    <property type="molecule type" value="Genomic_DNA"/>
</dbReference>
<dbReference type="PANTHER" id="PTHR14190:SF7">
    <property type="entry name" value="VACUOLAR PROTEIN SORTING-ASSOCIATED PROTEIN 52 HOMOLOG"/>
    <property type="match status" value="1"/>
</dbReference>
<reference evidence="2 3" key="1">
    <citation type="submission" date="2016-06" db="EMBL/GenBank/DDBJ databases">
        <title>The Draft Genome Sequence and Annotation of the Desert Woodrat Neotoma lepida.</title>
        <authorList>
            <person name="Campbell M."/>
            <person name="Oakeson K.F."/>
            <person name="Yandell M."/>
            <person name="Halpert J.R."/>
            <person name="Dearing D."/>
        </authorList>
    </citation>
    <scope>NUCLEOTIDE SEQUENCE [LARGE SCALE GENOMIC DNA]</scope>
    <source>
        <strain evidence="2">417</strain>
        <tissue evidence="2">Liver</tissue>
    </source>
</reference>
<dbReference type="STRING" id="56216.A0A1A6G2U5"/>
<dbReference type="GO" id="GO:0005829">
    <property type="term" value="C:cytosol"/>
    <property type="evidence" value="ECO:0007669"/>
    <property type="project" value="GOC"/>
</dbReference>
<dbReference type="GO" id="GO:0032456">
    <property type="term" value="P:endocytic recycling"/>
    <property type="evidence" value="ECO:0007669"/>
    <property type="project" value="TreeGrafter"/>
</dbReference>
<dbReference type="GO" id="GO:0019905">
    <property type="term" value="F:syntaxin binding"/>
    <property type="evidence" value="ECO:0007669"/>
    <property type="project" value="TreeGrafter"/>
</dbReference>
<dbReference type="PANTHER" id="PTHR14190">
    <property type="entry name" value="SUPPRESSOR OF ACTIN MUTATIONS 2/VACUOLAR PROTEIN SORTING 52"/>
    <property type="match status" value="1"/>
</dbReference>
<evidence type="ECO:0000313" key="2">
    <source>
        <dbReference type="EMBL" id="OBS60120.1"/>
    </source>
</evidence>
<dbReference type="InterPro" id="IPR007258">
    <property type="entry name" value="Vps52"/>
</dbReference>
<comment type="caution">
    <text evidence="2">The sequence shown here is derived from an EMBL/GenBank/DDBJ whole genome shotgun (WGS) entry which is preliminary data.</text>
</comment>
<evidence type="ECO:0000259" key="1">
    <source>
        <dbReference type="Pfam" id="PF20655"/>
    </source>
</evidence>
<accession>A0A1A6G2U5</accession>
<dbReference type="GO" id="GO:0042147">
    <property type="term" value="P:retrograde transport, endosome to Golgi"/>
    <property type="evidence" value="ECO:0007669"/>
    <property type="project" value="TreeGrafter"/>
</dbReference>
<dbReference type="GO" id="GO:0006896">
    <property type="term" value="P:Golgi to vacuole transport"/>
    <property type="evidence" value="ECO:0007669"/>
    <property type="project" value="TreeGrafter"/>
</dbReference>
<feature type="domain" description="Vps52 C-terminal" evidence="1">
    <location>
        <begin position="51"/>
        <end position="108"/>
    </location>
</feature>
<dbReference type="Pfam" id="PF20655">
    <property type="entry name" value="Vps52_C"/>
    <property type="match status" value="1"/>
</dbReference>
<dbReference type="GO" id="GO:0000938">
    <property type="term" value="C:GARP complex"/>
    <property type="evidence" value="ECO:0007669"/>
    <property type="project" value="TreeGrafter"/>
</dbReference>
<evidence type="ECO:0000313" key="3">
    <source>
        <dbReference type="Proteomes" id="UP000092124"/>
    </source>
</evidence>
<organism evidence="2 3">
    <name type="scientific">Neotoma lepida</name>
    <name type="common">Desert woodrat</name>
    <dbReference type="NCBI Taxonomy" id="56216"/>
    <lineage>
        <taxon>Eukaryota</taxon>
        <taxon>Metazoa</taxon>
        <taxon>Chordata</taxon>
        <taxon>Craniata</taxon>
        <taxon>Vertebrata</taxon>
        <taxon>Euteleostomi</taxon>
        <taxon>Mammalia</taxon>
        <taxon>Eutheria</taxon>
        <taxon>Euarchontoglires</taxon>
        <taxon>Glires</taxon>
        <taxon>Rodentia</taxon>
        <taxon>Myomorpha</taxon>
        <taxon>Muroidea</taxon>
        <taxon>Cricetidae</taxon>
        <taxon>Neotominae</taxon>
        <taxon>Neotoma</taxon>
    </lineage>
</organism>
<dbReference type="GO" id="GO:0007041">
    <property type="term" value="P:lysosomal transport"/>
    <property type="evidence" value="ECO:0007669"/>
    <property type="project" value="TreeGrafter"/>
</dbReference>
<keyword evidence="3" id="KW-1185">Reference proteome</keyword>
<dbReference type="InterPro" id="IPR048361">
    <property type="entry name" value="Vps52_C"/>
</dbReference>
<dbReference type="AlphaFoldDB" id="A0A1A6G2U5"/>
<gene>
    <name evidence="2" type="ORF">A6R68_08747</name>
</gene>
<proteinExistence type="predicted"/>